<evidence type="ECO:0000256" key="1">
    <source>
        <dbReference type="SAM" id="MobiDB-lite"/>
    </source>
</evidence>
<keyword evidence="3" id="KW-1185">Reference proteome</keyword>
<dbReference type="Proteomes" id="UP000297245">
    <property type="component" value="Unassembled WGS sequence"/>
</dbReference>
<dbReference type="AlphaFoldDB" id="A0A4S8M7P7"/>
<proteinExistence type="predicted"/>
<name>A0A4S8M7P7_DENBC</name>
<gene>
    <name evidence="2" type="ORF">K435DRAFT_856705</name>
</gene>
<evidence type="ECO:0000313" key="3">
    <source>
        <dbReference type="Proteomes" id="UP000297245"/>
    </source>
</evidence>
<organism evidence="2 3">
    <name type="scientific">Dendrothele bispora (strain CBS 962.96)</name>
    <dbReference type="NCBI Taxonomy" id="1314807"/>
    <lineage>
        <taxon>Eukaryota</taxon>
        <taxon>Fungi</taxon>
        <taxon>Dikarya</taxon>
        <taxon>Basidiomycota</taxon>
        <taxon>Agaricomycotina</taxon>
        <taxon>Agaricomycetes</taxon>
        <taxon>Agaricomycetidae</taxon>
        <taxon>Agaricales</taxon>
        <taxon>Agaricales incertae sedis</taxon>
        <taxon>Dendrothele</taxon>
    </lineage>
</organism>
<protein>
    <submittedName>
        <fullName evidence="2">Uncharacterized protein</fullName>
    </submittedName>
</protein>
<feature type="region of interest" description="Disordered" evidence="1">
    <location>
        <begin position="42"/>
        <end position="67"/>
    </location>
</feature>
<accession>A0A4S8M7P7</accession>
<dbReference type="EMBL" id="ML179137">
    <property type="protein sequence ID" value="THU98357.1"/>
    <property type="molecule type" value="Genomic_DNA"/>
</dbReference>
<evidence type="ECO:0000313" key="2">
    <source>
        <dbReference type="EMBL" id="THU98357.1"/>
    </source>
</evidence>
<reference evidence="2 3" key="1">
    <citation type="journal article" date="2019" name="Nat. Ecol. Evol.">
        <title>Megaphylogeny resolves global patterns of mushroom evolution.</title>
        <authorList>
            <person name="Varga T."/>
            <person name="Krizsan K."/>
            <person name="Foldi C."/>
            <person name="Dima B."/>
            <person name="Sanchez-Garcia M."/>
            <person name="Sanchez-Ramirez S."/>
            <person name="Szollosi G.J."/>
            <person name="Szarkandi J.G."/>
            <person name="Papp V."/>
            <person name="Albert L."/>
            <person name="Andreopoulos W."/>
            <person name="Angelini C."/>
            <person name="Antonin V."/>
            <person name="Barry K.W."/>
            <person name="Bougher N.L."/>
            <person name="Buchanan P."/>
            <person name="Buyck B."/>
            <person name="Bense V."/>
            <person name="Catcheside P."/>
            <person name="Chovatia M."/>
            <person name="Cooper J."/>
            <person name="Damon W."/>
            <person name="Desjardin D."/>
            <person name="Finy P."/>
            <person name="Geml J."/>
            <person name="Haridas S."/>
            <person name="Hughes K."/>
            <person name="Justo A."/>
            <person name="Karasinski D."/>
            <person name="Kautmanova I."/>
            <person name="Kiss B."/>
            <person name="Kocsube S."/>
            <person name="Kotiranta H."/>
            <person name="LaButti K.M."/>
            <person name="Lechner B.E."/>
            <person name="Liimatainen K."/>
            <person name="Lipzen A."/>
            <person name="Lukacs Z."/>
            <person name="Mihaltcheva S."/>
            <person name="Morgado L.N."/>
            <person name="Niskanen T."/>
            <person name="Noordeloos M.E."/>
            <person name="Ohm R.A."/>
            <person name="Ortiz-Santana B."/>
            <person name="Ovrebo C."/>
            <person name="Racz N."/>
            <person name="Riley R."/>
            <person name="Savchenko A."/>
            <person name="Shiryaev A."/>
            <person name="Soop K."/>
            <person name="Spirin V."/>
            <person name="Szebenyi C."/>
            <person name="Tomsovsky M."/>
            <person name="Tulloss R.E."/>
            <person name="Uehling J."/>
            <person name="Grigoriev I.V."/>
            <person name="Vagvolgyi C."/>
            <person name="Papp T."/>
            <person name="Martin F.M."/>
            <person name="Miettinen O."/>
            <person name="Hibbett D.S."/>
            <person name="Nagy L.G."/>
        </authorList>
    </citation>
    <scope>NUCLEOTIDE SEQUENCE [LARGE SCALE GENOMIC DNA]</scope>
    <source>
        <strain evidence="2 3">CBS 962.96</strain>
    </source>
</reference>
<sequence length="172" mass="19446">MYPKKKTWRHNLRAFFGIKDRVTRGLSMNISTENNPDTVIGFGNTSTQVEGQPQSQDSPVNNNSVNPETRVDALSKNIPCVVNSFKDTESEIQEPPGQQPQFFGHVSNNNFTHAIINNAGRDVNNYYNDTIKDRLGPIMNPAQKTYKCMEGTREQLLQDLEEWTISGRTKIA</sequence>